<protein>
    <submittedName>
        <fullName evidence="8">MATE family efflux transporter</fullName>
    </submittedName>
</protein>
<dbReference type="PANTHER" id="PTHR43549">
    <property type="entry name" value="MULTIDRUG RESISTANCE PROTEIN YPNP-RELATED"/>
    <property type="match status" value="1"/>
</dbReference>
<dbReference type="InterPro" id="IPR052031">
    <property type="entry name" value="Membrane_Transporter-Flippase"/>
</dbReference>
<keyword evidence="5 7" id="KW-1133">Transmembrane helix</keyword>
<dbReference type="CDD" id="cd13138">
    <property type="entry name" value="MATE_yoeA_like"/>
    <property type="match status" value="1"/>
</dbReference>
<evidence type="ECO:0000256" key="6">
    <source>
        <dbReference type="ARBA" id="ARBA00023136"/>
    </source>
</evidence>
<evidence type="ECO:0000256" key="3">
    <source>
        <dbReference type="ARBA" id="ARBA00022475"/>
    </source>
</evidence>
<accession>A0A8J6P6F0</accession>
<keyword evidence="6 7" id="KW-0472">Membrane</keyword>
<dbReference type="InterPro" id="IPR048279">
    <property type="entry name" value="MdtK-like"/>
</dbReference>
<feature type="transmembrane region" description="Helical" evidence="7">
    <location>
        <begin position="313"/>
        <end position="335"/>
    </location>
</feature>
<feature type="transmembrane region" description="Helical" evidence="7">
    <location>
        <begin position="21"/>
        <end position="43"/>
    </location>
</feature>
<sequence>MTKDMTVGSPFKLLLKFSIPLIFGNIFQQFYSTVDAIIVGRFLGKESLAAVGSTGSICFLIIGFCLGLCSGFAIPVAQSFGAKNFEDMRRYIGNTVWLSIGASVLFTLVTVVFCRGILLIMSTPKDIIEEAYIYIVIIFAGIPATFLYNIMASLLRALGDSRTPVIFLVLASVINIALDLFLIVVIPMGVAGAAIATITSQLVSGIACFIFVVKKFHILHITKQDLKIRPDIIRDLLGMGIPMGLQSSITALGAIVLQASVNTLGSIAVAAVTAASRLSGFFSTAFDAIGIAMSTYGGQNIGARKVERLNPGLRAGMIIGSVYAVISLVVIIFFGKPMTTLFVEASETEIIAKSYEYLVISAFFFIPLAAVNIFRLLIQGIGYSKMAICAGICEMVARGFIGVFLVPAFGFTAACYSSPIAWVLADMFLVPAYCYIRRYISQWGVR</sequence>
<keyword evidence="2" id="KW-0813">Transport</keyword>
<name>A0A8J6P6F0_9FIRM</name>
<evidence type="ECO:0000256" key="7">
    <source>
        <dbReference type="SAM" id="Phobius"/>
    </source>
</evidence>
<dbReference type="GO" id="GO:0042910">
    <property type="term" value="F:xenobiotic transmembrane transporter activity"/>
    <property type="evidence" value="ECO:0007669"/>
    <property type="project" value="InterPro"/>
</dbReference>
<evidence type="ECO:0000256" key="1">
    <source>
        <dbReference type="ARBA" id="ARBA00004651"/>
    </source>
</evidence>
<dbReference type="AlphaFoldDB" id="A0A8J6P6F0"/>
<feature type="transmembrane region" description="Helical" evidence="7">
    <location>
        <begin position="165"/>
        <end position="186"/>
    </location>
</feature>
<reference evidence="8" key="1">
    <citation type="submission" date="2020-08" db="EMBL/GenBank/DDBJ databases">
        <title>Genome public.</title>
        <authorList>
            <person name="Liu C."/>
            <person name="Sun Q."/>
        </authorList>
    </citation>
    <scope>NUCLEOTIDE SEQUENCE</scope>
    <source>
        <strain evidence="8">NSJ-15</strain>
    </source>
</reference>
<keyword evidence="4 7" id="KW-0812">Transmembrane</keyword>
<keyword evidence="3" id="KW-1003">Cell membrane</keyword>
<dbReference type="GO" id="GO:0015297">
    <property type="term" value="F:antiporter activity"/>
    <property type="evidence" value="ECO:0007669"/>
    <property type="project" value="InterPro"/>
</dbReference>
<feature type="transmembrane region" description="Helical" evidence="7">
    <location>
        <begin position="267"/>
        <end position="292"/>
    </location>
</feature>
<feature type="transmembrane region" description="Helical" evidence="7">
    <location>
        <begin position="95"/>
        <end position="120"/>
    </location>
</feature>
<evidence type="ECO:0000313" key="9">
    <source>
        <dbReference type="Proteomes" id="UP000632659"/>
    </source>
</evidence>
<evidence type="ECO:0000256" key="5">
    <source>
        <dbReference type="ARBA" id="ARBA00022989"/>
    </source>
</evidence>
<dbReference type="Proteomes" id="UP000632659">
    <property type="component" value="Unassembled WGS sequence"/>
</dbReference>
<evidence type="ECO:0000256" key="2">
    <source>
        <dbReference type="ARBA" id="ARBA00022448"/>
    </source>
</evidence>
<evidence type="ECO:0000256" key="4">
    <source>
        <dbReference type="ARBA" id="ARBA00022692"/>
    </source>
</evidence>
<feature type="transmembrane region" description="Helical" evidence="7">
    <location>
        <begin position="132"/>
        <end position="158"/>
    </location>
</feature>
<comment type="subcellular location">
    <subcellularLocation>
        <location evidence="1">Cell membrane</location>
        <topology evidence="1">Multi-pass membrane protein</topology>
    </subcellularLocation>
</comment>
<feature type="transmembrane region" description="Helical" evidence="7">
    <location>
        <begin position="355"/>
        <end position="374"/>
    </location>
</feature>
<dbReference type="NCBIfam" id="TIGR00797">
    <property type="entry name" value="matE"/>
    <property type="match status" value="1"/>
</dbReference>
<proteinExistence type="predicted"/>
<dbReference type="GO" id="GO:0005886">
    <property type="term" value="C:plasma membrane"/>
    <property type="evidence" value="ECO:0007669"/>
    <property type="project" value="UniProtKB-SubCell"/>
</dbReference>
<dbReference type="InterPro" id="IPR002528">
    <property type="entry name" value="MATE_fam"/>
</dbReference>
<comment type="caution">
    <text evidence="8">The sequence shown here is derived from an EMBL/GenBank/DDBJ whole genome shotgun (WGS) entry which is preliminary data.</text>
</comment>
<keyword evidence="9" id="KW-1185">Reference proteome</keyword>
<dbReference type="PANTHER" id="PTHR43549:SF3">
    <property type="entry name" value="MULTIDRUG RESISTANCE PROTEIN YPNP-RELATED"/>
    <property type="match status" value="1"/>
</dbReference>
<evidence type="ECO:0000313" key="8">
    <source>
        <dbReference type="EMBL" id="MBC8610080.1"/>
    </source>
</evidence>
<feature type="transmembrane region" description="Helical" evidence="7">
    <location>
        <begin position="49"/>
        <end position="74"/>
    </location>
</feature>
<feature type="transmembrane region" description="Helical" evidence="7">
    <location>
        <begin position="192"/>
        <end position="213"/>
    </location>
</feature>
<gene>
    <name evidence="8" type="ORF">H8702_02945</name>
</gene>
<dbReference type="EMBL" id="JACRTL010000001">
    <property type="protein sequence ID" value="MBC8610080.1"/>
    <property type="molecule type" value="Genomic_DNA"/>
</dbReference>
<feature type="transmembrane region" description="Helical" evidence="7">
    <location>
        <begin position="236"/>
        <end position="261"/>
    </location>
</feature>
<dbReference type="Pfam" id="PF01554">
    <property type="entry name" value="MatE"/>
    <property type="match status" value="2"/>
</dbReference>
<dbReference type="RefSeq" id="WP_154824545.1">
    <property type="nucleotide sequence ID" value="NZ_JACRTL010000001.1"/>
</dbReference>
<dbReference type="PIRSF" id="PIRSF006603">
    <property type="entry name" value="DinF"/>
    <property type="match status" value="1"/>
</dbReference>
<organism evidence="8 9">
    <name type="scientific">Massiliimalia timonensis</name>
    <dbReference type="NCBI Taxonomy" id="1987501"/>
    <lineage>
        <taxon>Bacteria</taxon>
        <taxon>Bacillati</taxon>
        <taxon>Bacillota</taxon>
        <taxon>Clostridia</taxon>
        <taxon>Eubacteriales</taxon>
        <taxon>Oscillospiraceae</taxon>
        <taxon>Massiliimalia</taxon>
    </lineage>
</organism>